<evidence type="ECO:0000313" key="3">
    <source>
        <dbReference type="Proteomes" id="UP000500938"/>
    </source>
</evidence>
<dbReference type="EMBL" id="CP053085">
    <property type="protein sequence ID" value="QJR37683.1"/>
    <property type="molecule type" value="Genomic_DNA"/>
</dbReference>
<protein>
    <submittedName>
        <fullName evidence="2">Uncharacterized protein</fullName>
    </submittedName>
</protein>
<proteinExistence type="predicted"/>
<sequence>MTTRRYEDDEVREIFSVASTGSTSDQTLLAESGGLTLDELQRIGREVGIDPTRVAHAAAQLDARGTPTPVKRAFGMPVGAQGVAKSSGSQMDAWRCADQSRTHRARRTASSYRN</sequence>
<evidence type="ECO:0000313" key="2">
    <source>
        <dbReference type="EMBL" id="QJR37683.1"/>
    </source>
</evidence>
<dbReference type="Proteomes" id="UP000500938">
    <property type="component" value="Chromosome"/>
</dbReference>
<accession>A0A6M4ISG1</accession>
<name>A0A6M4ISG1_9BACT</name>
<dbReference type="RefSeq" id="WP_171227118.1">
    <property type="nucleotide sequence ID" value="NZ_CP053085.1"/>
</dbReference>
<reference evidence="2 3" key="1">
    <citation type="submission" date="2020-05" db="EMBL/GenBank/DDBJ databases">
        <title>Complete genome sequence of Gemmatimonas greenlandica TET16.</title>
        <authorList>
            <person name="Zeng Y."/>
        </authorList>
    </citation>
    <scope>NUCLEOTIDE SEQUENCE [LARGE SCALE GENOMIC DNA]</scope>
    <source>
        <strain evidence="2 3">TET16</strain>
    </source>
</reference>
<dbReference type="KEGG" id="ggr:HKW67_20245"/>
<feature type="region of interest" description="Disordered" evidence="1">
    <location>
        <begin position="81"/>
        <end position="114"/>
    </location>
</feature>
<evidence type="ECO:0000256" key="1">
    <source>
        <dbReference type="SAM" id="MobiDB-lite"/>
    </source>
</evidence>
<organism evidence="2 3">
    <name type="scientific">Gemmatimonas groenlandica</name>
    <dbReference type="NCBI Taxonomy" id="2732249"/>
    <lineage>
        <taxon>Bacteria</taxon>
        <taxon>Pseudomonadati</taxon>
        <taxon>Gemmatimonadota</taxon>
        <taxon>Gemmatimonadia</taxon>
        <taxon>Gemmatimonadales</taxon>
        <taxon>Gemmatimonadaceae</taxon>
        <taxon>Gemmatimonas</taxon>
    </lineage>
</organism>
<keyword evidence="3" id="KW-1185">Reference proteome</keyword>
<gene>
    <name evidence="2" type="ORF">HKW67_20245</name>
</gene>
<dbReference type="AlphaFoldDB" id="A0A6M4ISG1"/>